<dbReference type="Proteomes" id="UP000839052">
    <property type="component" value="Chromosome"/>
</dbReference>
<dbReference type="InterPro" id="IPR014166">
    <property type="entry name" value="Tol-Pal_acyl-CoA_thioesterase"/>
</dbReference>
<dbReference type="InterPro" id="IPR008272">
    <property type="entry name" value="HB-CoA_thioesterase_AS"/>
</dbReference>
<protein>
    <submittedName>
        <fullName evidence="3">Esterase/thioesterase</fullName>
    </submittedName>
</protein>
<accession>A0ABN8AHD3</accession>
<dbReference type="InterPro" id="IPR029069">
    <property type="entry name" value="HotDog_dom_sf"/>
</dbReference>
<keyword evidence="2" id="KW-0378">Hydrolase</keyword>
<dbReference type="NCBIfam" id="TIGR02799">
    <property type="entry name" value="thio_ybgC"/>
    <property type="match status" value="1"/>
</dbReference>
<dbReference type="InterPro" id="IPR050563">
    <property type="entry name" value="4-hydroxybenzoyl-CoA_TE"/>
</dbReference>
<dbReference type="PANTHER" id="PTHR31793:SF37">
    <property type="entry name" value="ACYL-COA THIOESTER HYDROLASE YBGC"/>
    <property type="match status" value="1"/>
</dbReference>
<name>A0ABN8AHD3_9PROT</name>
<dbReference type="PIRSF" id="PIRSF003230">
    <property type="entry name" value="YbgC"/>
    <property type="match status" value="1"/>
</dbReference>
<dbReference type="RefSeq" id="WP_239796131.1">
    <property type="nucleotide sequence ID" value="NZ_OU912926.1"/>
</dbReference>
<dbReference type="Gene3D" id="3.10.129.10">
    <property type="entry name" value="Hotdog Thioesterase"/>
    <property type="match status" value="1"/>
</dbReference>
<reference evidence="3 4" key="1">
    <citation type="submission" date="2021-10" db="EMBL/GenBank/DDBJ databases">
        <authorList>
            <person name="Koch H."/>
        </authorList>
    </citation>
    <scope>NUCLEOTIDE SEQUENCE [LARGE SCALE GENOMIC DNA]</scope>
    <source>
        <strain evidence="3">6680</strain>
    </source>
</reference>
<sequence>MFHSIRQSNFSLPVRVFFQDTDAGGVVYHGSYVNFLERARTEWLRECYGYSNKGLMSEFGMVFVVRSLRLDYLKPALLDDLLAVSAQLKDLGRSRVTLCQQVLRGEDVLVEAEIDLVCVTMDNFKPVSVPEALREQWKN</sequence>
<dbReference type="PROSITE" id="PS01328">
    <property type="entry name" value="4HBCOA_THIOESTERASE"/>
    <property type="match status" value="1"/>
</dbReference>
<evidence type="ECO:0000256" key="1">
    <source>
        <dbReference type="ARBA" id="ARBA00005953"/>
    </source>
</evidence>
<dbReference type="SUPFAM" id="SSF54637">
    <property type="entry name" value="Thioesterase/thiol ester dehydrase-isomerase"/>
    <property type="match status" value="1"/>
</dbReference>
<dbReference type="NCBIfam" id="TIGR00051">
    <property type="entry name" value="YbgC/FadM family acyl-CoA thioesterase"/>
    <property type="match status" value="1"/>
</dbReference>
<comment type="similarity">
    <text evidence="1">Belongs to the 4-hydroxybenzoyl-CoA thioesterase family.</text>
</comment>
<dbReference type="InterPro" id="IPR006684">
    <property type="entry name" value="YbgC/YbaW"/>
</dbReference>
<dbReference type="Pfam" id="PF13279">
    <property type="entry name" value="4HBT_2"/>
    <property type="match status" value="1"/>
</dbReference>
<keyword evidence="4" id="KW-1185">Reference proteome</keyword>
<dbReference type="EMBL" id="OU912926">
    <property type="protein sequence ID" value="CAG9932154.1"/>
    <property type="molecule type" value="Genomic_DNA"/>
</dbReference>
<organism evidence="3 4">
    <name type="scientific">Candidatus Nitrotoga arctica</name>
    <dbReference type="NCBI Taxonomy" id="453162"/>
    <lineage>
        <taxon>Bacteria</taxon>
        <taxon>Pseudomonadati</taxon>
        <taxon>Pseudomonadota</taxon>
        <taxon>Betaproteobacteria</taxon>
        <taxon>Nitrosomonadales</taxon>
        <taxon>Gallionellaceae</taxon>
        <taxon>Candidatus Nitrotoga</taxon>
    </lineage>
</organism>
<dbReference type="CDD" id="cd00586">
    <property type="entry name" value="4HBT"/>
    <property type="match status" value="1"/>
</dbReference>
<gene>
    <name evidence="3" type="primary">ybgC</name>
    <name evidence="3" type="ORF">NTG6680_0901</name>
</gene>
<evidence type="ECO:0000256" key="2">
    <source>
        <dbReference type="ARBA" id="ARBA00022801"/>
    </source>
</evidence>
<proteinExistence type="inferred from homology"/>
<evidence type="ECO:0000313" key="3">
    <source>
        <dbReference type="EMBL" id="CAG9932154.1"/>
    </source>
</evidence>
<evidence type="ECO:0000313" key="4">
    <source>
        <dbReference type="Proteomes" id="UP000839052"/>
    </source>
</evidence>
<dbReference type="PANTHER" id="PTHR31793">
    <property type="entry name" value="4-HYDROXYBENZOYL-COA THIOESTERASE FAMILY MEMBER"/>
    <property type="match status" value="1"/>
</dbReference>